<evidence type="ECO:0000256" key="4">
    <source>
        <dbReference type="ARBA" id="ARBA00022989"/>
    </source>
</evidence>
<evidence type="ECO:0000256" key="2">
    <source>
        <dbReference type="ARBA" id="ARBA00022475"/>
    </source>
</evidence>
<feature type="transmembrane region" description="Helical" evidence="6">
    <location>
        <begin position="291"/>
        <end position="310"/>
    </location>
</feature>
<feature type="transmembrane region" description="Helical" evidence="6">
    <location>
        <begin position="82"/>
        <end position="103"/>
    </location>
</feature>
<proteinExistence type="predicted"/>
<dbReference type="OrthoDB" id="3190463at2"/>
<feature type="domain" description="EamA" evidence="7">
    <location>
        <begin position="47"/>
        <end position="185"/>
    </location>
</feature>
<evidence type="ECO:0000313" key="8">
    <source>
        <dbReference type="EMBL" id="RKP52753.1"/>
    </source>
</evidence>
<evidence type="ECO:0000313" key="9">
    <source>
        <dbReference type="Proteomes" id="UP000280434"/>
    </source>
</evidence>
<organism evidence="8 9">
    <name type="scientific">Trinickia fusca</name>
    <dbReference type="NCBI Taxonomy" id="2419777"/>
    <lineage>
        <taxon>Bacteria</taxon>
        <taxon>Pseudomonadati</taxon>
        <taxon>Pseudomonadota</taxon>
        <taxon>Betaproteobacteria</taxon>
        <taxon>Burkholderiales</taxon>
        <taxon>Burkholderiaceae</taxon>
        <taxon>Trinickia</taxon>
    </lineage>
</organism>
<name>A0A494XYV4_9BURK</name>
<evidence type="ECO:0000259" key="7">
    <source>
        <dbReference type="Pfam" id="PF00892"/>
    </source>
</evidence>
<feature type="transmembrane region" description="Helical" evidence="6">
    <location>
        <begin position="261"/>
        <end position="279"/>
    </location>
</feature>
<feature type="transmembrane region" description="Helical" evidence="6">
    <location>
        <begin position="42"/>
        <end position="62"/>
    </location>
</feature>
<evidence type="ECO:0000256" key="6">
    <source>
        <dbReference type="SAM" id="Phobius"/>
    </source>
</evidence>
<feature type="transmembrane region" description="Helical" evidence="6">
    <location>
        <begin position="316"/>
        <end position="332"/>
    </location>
</feature>
<keyword evidence="3 6" id="KW-0812">Transmembrane</keyword>
<accession>A0A494XYV4</accession>
<dbReference type="PANTHER" id="PTHR32322">
    <property type="entry name" value="INNER MEMBRANE TRANSPORTER"/>
    <property type="match status" value="1"/>
</dbReference>
<feature type="domain" description="EamA" evidence="7">
    <location>
        <begin position="198"/>
        <end position="330"/>
    </location>
</feature>
<dbReference type="SUPFAM" id="SSF103481">
    <property type="entry name" value="Multidrug resistance efflux transporter EmrE"/>
    <property type="match status" value="2"/>
</dbReference>
<dbReference type="Proteomes" id="UP000280434">
    <property type="component" value="Unassembled WGS sequence"/>
</dbReference>
<keyword evidence="5 6" id="KW-0472">Membrane</keyword>
<gene>
    <name evidence="8" type="ORF">D7S89_04540</name>
</gene>
<comment type="caution">
    <text evidence="8">The sequence shown here is derived from an EMBL/GenBank/DDBJ whole genome shotgun (WGS) entry which is preliminary data.</text>
</comment>
<keyword evidence="9" id="KW-1185">Reference proteome</keyword>
<dbReference type="GO" id="GO:0005886">
    <property type="term" value="C:plasma membrane"/>
    <property type="evidence" value="ECO:0007669"/>
    <property type="project" value="UniProtKB-SubCell"/>
</dbReference>
<feature type="transmembrane region" description="Helical" evidence="6">
    <location>
        <begin position="236"/>
        <end position="255"/>
    </location>
</feature>
<reference evidence="8 9" key="1">
    <citation type="submission" date="2018-10" db="EMBL/GenBank/DDBJ databases">
        <title>Paraburkholderia sp. 7MK8-2, isolated from soil.</title>
        <authorList>
            <person name="Gao Z.-H."/>
            <person name="Qiu L.-H."/>
        </authorList>
    </citation>
    <scope>NUCLEOTIDE SEQUENCE [LARGE SCALE GENOMIC DNA]</scope>
    <source>
        <strain evidence="8 9">7MK8-2</strain>
    </source>
</reference>
<dbReference type="AlphaFoldDB" id="A0A494XYV4"/>
<evidence type="ECO:0000256" key="5">
    <source>
        <dbReference type="ARBA" id="ARBA00023136"/>
    </source>
</evidence>
<dbReference type="Pfam" id="PF00892">
    <property type="entry name" value="EamA"/>
    <property type="match status" value="2"/>
</dbReference>
<evidence type="ECO:0000256" key="1">
    <source>
        <dbReference type="ARBA" id="ARBA00004651"/>
    </source>
</evidence>
<comment type="subcellular location">
    <subcellularLocation>
        <location evidence="1">Cell membrane</location>
        <topology evidence="1">Multi-pass membrane protein</topology>
    </subcellularLocation>
</comment>
<protein>
    <submittedName>
        <fullName evidence="8">DMT family transporter</fullName>
    </submittedName>
</protein>
<feature type="transmembrane region" description="Helical" evidence="6">
    <location>
        <begin position="196"/>
        <end position="215"/>
    </location>
</feature>
<sequence>MTQVQKYCSPSEGVREVAHNAVVIPEAELASHRWRRILSQPLGRSMAAVAATLLWGSAFPFIKMGYAAGHISRGAVFQQLVFAGWRFALAGLLLCMLAVATGRTPWPRTYRQARFGLRIASVQTFLQYVFFYIGIAASSGISASLLAGTLTFFQLGIAHVRHPDDRLSTRRVGAALVGFGAVALYFLRQGSGDLRFGWGEASLLVAMFFSALGNVMNREAATSDWMPLPLTAWQMLIGGVALTVVGLCGGGLKGIAMTPGLLWVLIYLACVSACSFAFWNALMAYNRASRVSVFLFLIPVFGVGLSSAILHEALHPSLLLVLFAVAGSIIWAQREG</sequence>
<keyword evidence="2" id="KW-1003">Cell membrane</keyword>
<evidence type="ECO:0000256" key="3">
    <source>
        <dbReference type="ARBA" id="ARBA00022692"/>
    </source>
</evidence>
<dbReference type="InterPro" id="IPR037185">
    <property type="entry name" value="EmrE-like"/>
</dbReference>
<dbReference type="PANTHER" id="PTHR32322:SF18">
    <property type="entry name" value="S-ADENOSYLMETHIONINE_S-ADENOSYLHOMOCYSTEINE TRANSPORTER"/>
    <property type="match status" value="1"/>
</dbReference>
<keyword evidence="4 6" id="KW-1133">Transmembrane helix</keyword>
<feature type="transmembrane region" description="Helical" evidence="6">
    <location>
        <begin position="172"/>
        <end position="190"/>
    </location>
</feature>
<dbReference type="InterPro" id="IPR000620">
    <property type="entry name" value="EamA_dom"/>
</dbReference>
<dbReference type="InterPro" id="IPR050638">
    <property type="entry name" value="AA-Vitamin_Transporters"/>
</dbReference>
<dbReference type="EMBL" id="RBZV01000001">
    <property type="protein sequence ID" value="RKP52753.1"/>
    <property type="molecule type" value="Genomic_DNA"/>
</dbReference>